<evidence type="ECO:0000256" key="4">
    <source>
        <dbReference type="SAM" id="Coils"/>
    </source>
</evidence>
<dbReference type="InterPro" id="IPR032710">
    <property type="entry name" value="NTF2-like_dom_sf"/>
</dbReference>
<dbReference type="InterPro" id="IPR001460">
    <property type="entry name" value="PCN-bd_Tpept"/>
</dbReference>
<dbReference type="SUPFAM" id="SSF56601">
    <property type="entry name" value="beta-lactamase/transpeptidase-like"/>
    <property type="match status" value="1"/>
</dbReference>
<dbReference type="RefSeq" id="WP_350343459.1">
    <property type="nucleotide sequence ID" value="NZ_CP158367.1"/>
</dbReference>
<feature type="signal peptide" evidence="5">
    <location>
        <begin position="1"/>
        <end position="21"/>
    </location>
</feature>
<dbReference type="Gene3D" id="3.90.1310.10">
    <property type="entry name" value="Penicillin-binding protein 2a (Domain 2)"/>
    <property type="match status" value="1"/>
</dbReference>
<dbReference type="PANTHER" id="PTHR30627:SF25">
    <property type="entry name" value="PENICILLIN-BINDING PROTEIN 3"/>
    <property type="match status" value="1"/>
</dbReference>
<dbReference type="PROSITE" id="PS51257">
    <property type="entry name" value="PROKAR_LIPOPROTEIN"/>
    <property type="match status" value="1"/>
</dbReference>
<comment type="subcellular location">
    <subcellularLocation>
        <location evidence="1">Membrane</location>
    </subcellularLocation>
</comment>
<gene>
    <name evidence="9" type="ORF">PRVXT_002768</name>
</gene>
<evidence type="ECO:0000256" key="2">
    <source>
        <dbReference type="ARBA" id="ARBA00007171"/>
    </source>
</evidence>
<evidence type="ECO:0000256" key="5">
    <source>
        <dbReference type="SAM" id="SignalP"/>
    </source>
</evidence>
<name>A0AAU7VKX4_9FIRM</name>
<dbReference type="Pfam" id="PF03717">
    <property type="entry name" value="PBP_dimer"/>
    <property type="match status" value="1"/>
</dbReference>
<dbReference type="SUPFAM" id="SSF54427">
    <property type="entry name" value="NTF2-like"/>
    <property type="match status" value="1"/>
</dbReference>
<dbReference type="GO" id="GO:0008658">
    <property type="term" value="F:penicillin binding"/>
    <property type="evidence" value="ECO:0007669"/>
    <property type="project" value="InterPro"/>
</dbReference>
<feature type="coiled-coil region" evidence="4">
    <location>
        <begin position="194"/>
        <end position="221"/>
    </location>
</feature>
<dbReference type="Pfam" id="PF05223">
    <property type="entry name" value="MecA_N"/>
    <property type="match status" value="1"/>
</dbReference>
<proteinExistence type="inferred from homology"/>
<dbReference type="InterPro" id="IPR012338">
    <property type="entry name" value="Beta-lactam/transpept-like"/>
</dbReference>
<evidence type="ECO:0000259" key="7">
    <source>
        <dbReference type="Pfam" id="PF03717"/>
    </source>
</evidence>
<dbReference type="InterPro" id="IPR036138">
    <property type="entry name" value="PBP_dimer_sf"/>
</dbReference>
<reference evidence="9" key="1">
    <citation type="journal article" date="2013" name="Extremophiles">
        <title>Proteinivorax tanatarense gen. nov., sp. nov., an anaerobic, haloalkaliphilic, proteolytic bacterium isolated from a decaying algal bloom, and proposal of Proteinivoraceae fam. nov.</title>
        <authorList>
            <person name="Kevbrin V."/>
            <person name="Boltyanskaya Y."/>
            <person name="Zhilina T."/>
            <person name="Kolganova T."/>
            <person name="Lavrentjeva E."/>
            <person name="Kuznetsov B."/>
        </authorList>
    </citation>
    <scope>NUCLEOTIDE SEQUENCE</scope>
    <source>
        <strain evidence="9">Z-910T</strain>
    </source>
</reference>
<dbReference type="GO" id="GO:0005886">
    <property type="term" value="C:plasma membrane"/>
    <property type="evidence" value="ECO:0007669"/>
    <property type="project" value="TreeGrafter"/>
</dbReference>
<dbReference type="GO" id="GO:0071972">
    <property type="term" value="F:peptidoglycan L,D-transpeptidase activity"/>
    <property type="evidence" value="ECO:0007669"/>
    <property type="project" value="TreeGrafter"/>
</dbReference>
<dbReference type="AlphaFoldDB" id="A0AAU7VKX4"/>
<dbReference type="SUPFAM" id="SSF56519">
    <property type="entry name" value="Penicillin binding protein dimerisation domain"/>
    <property type="match status" value="1"/>
</dbReference>
<feature type="domain" description="NTF2-like N-terminal transpeptidase" evidence="8">
    <location>
        <begin position="26"/>
        <end position="153"/>
    </location>
</feature>
<dbReference type="EMBL" id="CP158367">
    <property type="protein sequence ID" value="XBX74710.1"/>
    <property type="molecule type" value="Genomic_DNA"/>
</dbReference>
<feature type="chain" id="PRO_5043358343" evidence="5">
    <location>
        <begin position="22"/>
        <end position="672"/>
    </location>
</feature>
<dbReference type="Pfam" id="PF00905">
    <property type="entry name" value="Transpeptidase"/>
    <property type="match status" value="1"/>
</dbReference>
<organism evidence="9">
    <name type="scientific">Proteinivorax tanatarense</name>
    <dbReference type="NCBI Taxonomy" id="1260629"/>
    <lineage>
        <taxon>Bacteria</taxon>
        <taxon>Bacillati</taxon>
        <taxon>Bacillota</taxon>
        <taxon>Clostridia</taxon>
        <taxon>Eubacteriales</taxon>
        <taxon>Proteinivoracaceae</taxon>
        <taxon>Proteinivorax</taxon>
    </lineage>
</organism>
<evidence type="ECO:0000313" key="9">
    <source>
        <dbReference type="EMBL" id="XBX74710.1"/>
    </source>
</evidence>
<dbReference type="Gene3D" id="3.10.450.100">
    <property type="entry name" value="NTF2-like, domain 1"/>
    <property type="match status" value="1"/>
</dbReference>
<evidence type="ECO:0000256" key="1">
    <source>
        <dbReference type="ARBA" id="ARBA00004370"/>
    </source>
</evidence>
<feature type="domain" description="Penicillin-binding protein transpeptidase" evidence="6">
    <location>
        <begin position="362"/>
        <end position="656"/>
    </location>
</feature>
<reference evidence="9" key="2">
    <citation type="submission" date="2024-06" db="EMBL/GenBank/DDBJ databases">
        <authorList>
            <person name="Petrova K.O."/>
            <person name="Toshchakov S.V."/>
            <person name="Boltjanskaja Y.V."/>
            <person name="Kevbrin V."/>
        </authorList>
    </citation>
    <scope>NUCLEOTIDE SEQUENCE</scope>
    <source>
        <strain evidence="9">Z-910T</strain>
    </source>
</reference>
<evidence type="ECO:0000259" key="6">
    <source>
        <dbReference type="Pfam" id="PF00905"/>
    </source>
</evidence>
<dbReference type="Gene3D" id="3.30.1390.30">
    <property type="entry name" value="Penicillin-binding protein 2a, domain 3"/>
    <property type="match status" value="1"/>
</dbReference>
<dbReference type="Gene3D" id="3.40.710.10">
    <property type="entry name" value="DD-peptidase/beta-lactamase superfamily"/>
    <property type="match status" value="1"/>
</dbReference>
<dbReference type="PANTHER" id="PTHR30627">
    <property type="entry name" value="PEPTIDOGLYCAN D,D-TRANSPEPTIDASE"/>
    <property type="match status" value="1"/>
</dbReference>
<dbReference type="InterPro" id="IPR005311">
    <property type="entry name" value="PBP_dimer"/>
</dbReference>
<evidence type="ECO:0000259" key="8">
    <source>
        <dbReference type="Pfam" id="PF05223"/>
    </source>
</evidence>
<evidence type="ECO:0000256" key="3">
    <source>
        <dbReference type="ARBA" id="ARBA00023136"/>
    </source>
</evidence>
<accession>A0AAU7VKX4</accession>
<dbReference type="GO" id="GO:0046677">
    <property type="term" value="P:response to antibiotic"/>
    <property type="evidence" value="ECO:0007669"/>
    <property type="project" value="InterPro"/>
</dbReference>
<comment type="similarity">
    <text evidence="2">Belongs to the transpeptidase family.</text>
</comment>
<keyword evidence="3" id="KW-0472">Membrane</keyword>
<dbReference type="InterPro" id="IPR007887">
    <property type="entry name" value="MecA_N"/>
</dbReference>
<feature type="domain" description="Penicillin-binding protein dimerisation" evidence="7">
    <location>
        <begin position="164"/>
        <end position="326"/>
    </location>
</feature>
<keyword evidence="5" id="KW-0732">Signal</keyword>
<dbReference type="GO" id="GO:0071555">
    <property type="term" value="P:cell wall organization"/>
    <property type="evidence" value="ECO:0007669"/>
    <property type="project" value="TreeGrafter"/>
</dbReference>
<dbReference type="InterPro" id="IPR050515">
    <property type="entry name" value="Beta-lactam/transpept"/>
</dbReference>
<protein>
    <submittedName>
        <fullName evidence="9">Penicillin-binding transpeptidase domain-containing protein</fullName>
    </submittedName>
</protein>
<keyword evidence="4" id="KW-0175">Coiled coil</keyword>
<sequence>MRRKVVIVCFLLMLLFLVGCSSEDVNPEDTLKKYINSWSNGSYENMLTLLSKESIEMVDNQKWRFSERYKNIYNDLEIDEIKIDFQKIDFKGEGIDLDEITEITYLLDIKMNSVAGKLKYQTEVDLVKEAENEDEEGWYVVWHPSHLLKGLEEPTDKINLKIEQPQRGEIFDRNGKELAVNGKILQVSVVPEATKELEQTAENLAEELDMDVEKVLELSNQYSHRPDWAAPIQNLSLDDPRKESLLDIDGVLISQVDGRQYPYGDAVGHLTGHIGPITAEELKERQGQGYRASSFIGKNSLELVYEEKLRGTPGATITAVDINGNERKIIAEQKAIDGEDITLSIDVDIQQKILESLSGKSGAGIVMEPKTGEVLAMVSEPAFDPNLRYLGLPDPRADKIEDTSRLFERRFQNKYSPGSVFKPFTAIMGIEENTLVPNDVLKIDGLRWQPDSSWGGYHITRVSDVNKVNLNNAMIYSDNIYFAKQALKLGGDKLEQWTDNFGFGQNLNFEFPLHPSKLSNSDLKSDVLLADTGYGQGELQMSPLHLTAMYTVFLNDGDMIQPTLIAEEQTRVFKADVASSQTADIVLDTLKQVVENEKGTAYRENPGHNRKIAGKTGTAELKKDFKEKDGDILGWYVSFDYEDKDMLITLMVEDVSSSSVVDMANDFWKMAD</sequence>